<dbReference type="AlphaFoldDB" id="A0A2U9B7A2"/>
<evidence type="ECO:0000313" key="3">
    <source>
        <dbReference type="Proteomes" id="UP000246464"/>
    </source>
</evidence>
<dbReference type="Proteomes" id="UP000246464">
    <property type="component" value="Chromosome 4"/>
</dbReference>
<organism evidence="2 3">
    <name type="scientific">Scophthalmus maximus</name>
    <name type="common">Turbot</name>
    <name type="synonym">Psetta maxima</name>
    <dbReference type="NCBI Taxonomy" id="52904"/>
    <lineage>
        <taxon>Eukaryota</taxon>
        <taxon>Metazoa</taxon>
        <taxon>Chordata</taxon>
        <taxon>Craniata</taxon>
        <taxon>Vertebrata</taxon>
        <taxon>Euteleostomi</taxon>
        <taxon>Actinopterygii</taxon>
        <taxon>Neopterygii</taxon>
        <taxon>Teleostei</taxon>
        <taxon>Neoteleostei</taxon>
        <taxon>Acanthomorphata</taxon>
        <taxon>Carangaria</taxon>
        <taxon>Pleuronectiformes</taxon>
        <taxon>Pleuronectoidei</taxon>
        <taxon>Scophthalmidae</taxon>
        <taxon>Scophthalmus</taxon>
    </lineage>
</organism>
<protein>
    <submittedName>
        <fullName evidence="2">Uncharacterized protein</fullName>
    </submittedName>
</protein>
<evidence type="ECO:0000313" key="2">
    <source>
        <dbReference type="EMBL" id="AWO99840.1"/>
    </source>
</evidence>
<name>A0A2U9B7A2_SCOMX</name>
<keyword evidence="3" id="KW-1185">Reference proteome</keyword>
<sequence>MEKRKGKSGSQPGVSRPVFNTCHHPVVMTTSNFKMKRELPSDTMLFYQCDPTP</sequence>
<reference evidence="2 3" key="1">
    <citation type="submission" date="2017-12" db="EMBL/GenBank/DDBJ databases">
        <title>Integrating genomic resources of turbot (Scophthalmus maximus) in depth evaluation of genetic and physical mapping variation across individuals.</title>
        <authorList>
            <person name="Martinez P."/>
        </authorList>
    </citation>
    <scope>NUCLEOTIDE SEQUENCE [LARGE SCALE GENOMIC DNA]</scope>
</reference>
<feature type="region of interest" description="Disordered" evidence="1">
    <location>
        <begin position="1"/>
        <end position="20"/>
    </location>
</feature>
<evidence type="ECO:0000256" key="1">
    <source>
        <dbReference type="SAM" id="MobiDB-lite"/>
    </source>
</evidence>
<gene>
    <name evidence="2" type="ORF">SMAX5B_022155</name>
</gene>
<dbReference type="EMBL" id="CP026246">
    <property type="protein sequence ID" value="AWO99840.1"/>
    <property type="molecule type" value="Genomic_DNA"/>
</dbReference>
<accession>A0A2U9B7A2</accession>
<proteinExistence type="predicted"/>